<dbReference type="PROSITE" id="PS51318">
    <property type="entry name" value="TAT"/>
    <property type="match status" value="1"/>
</dbReference>
<dbReference type="InterPro" id="IPR006311">
    <property type="entry name" value="TAT_signal"/>
</dbReference>
<dbReference type="Gene3D" id="2.60.40.10">
    <property type="entry name" value="Immunoglobulins"/>
    <property type="match status" value="2"/>
</dbReference>
<sequence>MKKNTRSRRLSAAALTAAGVAAGLLTLAPAAHATSSIGGPITPSEMMSRAQFWVNNHVPYSQYGFTADPQGTNYREDCAGYVSMAWHLGTSLVVTDGGPAFTNSDGSPNSTYDTAVGAFTNLQTGDGMAMPHHHIFLFNAWTNKANGDFTYYAESQPTDPTHGPTSANIYSTSLEGWPTSNYVALRYKNVQNTATVPGGFNVAVDLNSSPASGKTVSGAVSLTAIASAQGVINSLSYTITGPSGYSATIAGGSGANNYAQPWNTAGLANGTYTIAATANEIDGQNHTYGPVSFTVSNSPTAPQVGVTGPASGSLVSGVTTLTASASDTTPGASLSVAYLVDGTLTGGALTSAPYSFPLDTTRLSKGTHTITAQATATTAGGSISTTSAPVSIVVGGTSPALTALPSGGWQVGWHGADTQNADGSMWVAQGSGDAIINGQPADPDVLGVAPGTSVSMASKPDGSWVAAWHGTDTQNPGGSLWIATGTGTTITAVGDPDVLGVTPGTSPSIVTRADGSWEVAWNGGGSLWLAHGTGTNISGQPAAPYSLGVAPGTSPALTALTNGGVQAAWHGSDTQNANGSLWLAQITGDTTIVGQPADPDALGVAAGTSPSITTRTDGSWEVAWNGGGNLWLAHGTGTIINGQPADPDVLGMAPGTNPALTALSNGDVQAAWHGSDTQNASGSLWLAQITGDTAIVGQPADPDVLGVAAGTSPSIITRTDGSWEVAWNGGGNLWLAHGTGTIITGDPADPDVLGIV</sequence>
<protein>
    <submittedName>
        <fullName evidence="2">Uncharacterized protein</fullName>
    </submittedName>
</protein>
<dbReference type="InterPro" id="IPR013783">
    <property type="entry name" value="Ig-like_fold"/>
</dbReference>
<dbReference type="Proteomes" id="UP001500751">
    <property type="component" value="Unassembled WGS sequence"/>
</dbReference>
<evidence type="ECO:0000313" key="2">
    <source>
        <dbReference type="EMBL" id="GAA2025571.1"/>
    </source>
</evidence>
<evidence type="ECO:0000313" key="3">
    <source>
        <dbReference type="Proteomes" id="UP001500751"/>
    </source>
</evidence>
<accession>A0ABN2U064</accession>
<feature type="chain" id="PRO_5047355455" evidence="1">
    <location>
        <begin position="34"/>
        <end position="756"/>
    </location>
</feature>
<dbReference type="RefSeq" id="WP_344665674.1">
    <property type="nucleotide sequence ID" value="NZ_BAAAQN010000011.1"/>
</dbReference>
<reference evidence="2 3" key="1">
    <citation type="journal article" date="2019" name="Int. J. Syst. Evol. Microbiol.">
        <title>The Global Catalogue of Microorganisms (GCM) 10K type strain sequencing project: providing services to taxonomists for standard genome sequencing and annotation.</title>
        <authorList>
            <consortium name="The Broad Institute Genomics Platform"/>
            <consortium name="The Broad Institute Genome Sequencing Center for Infectious Disease"/>
            <person name="Wu L."/>
            <person name="Ma J."/>
        </authorList>
    </citation>
    <scope>NUCLEOTIDE SEQUENCE [LARGE SCALE GENOMIC DNA]</scope>
    <source>
        <strain evidence="2 3">JCM 16014</strain>
    </source>
</reference>
<proteinExistence type="predicted"/>
<gene>
    <name evidence="2" type="ORF">GCM10009839_24670</name>
</gene>
<keyword evidence="1" id="KW-0732">Signal</keyword>
<dbReference type="EMBL" id="BAAAQN010000011">
    <property type="protein sequence ID" value="GAA2025571.1"/>
    <property type="molecule type" value="Genomic_DNA"/>
</dbReference>
<dbReference type="Pfam" id="PF17957">
    <property type="entry name" value="Big_7"/>
    <property type="match status" value="2"/>
</dbReference>
<organism evidence="2 3">
    <name type="scientific">Catenulispora yoronensis</name>
    <dbReference type="NCBI Taxonomy" id="450799"/>
    <lineage>
        <taxon>Bacteria</taxon>
        <taxon>Bacillati</taxon>
        <taxon>Actinomycetota</taxon>
        <taxon>Actinomycetes</taxon>
        <taxon>Catenulisporales</taxon>
        <taxon>Catenulisporaceae</taxon>
        <taxon>Catenulispora</taxon>
    </lineage>
</organism>
<comment type="caution">
    <text evidence="2">The sequence shown here is derived from an EMBL/GenBank/DDBJ whole genome shotgun (WGS) entry which is preliminary data.</text>
</comment>
<keyword evidence="3" id="KW-1185">Reference proteome</keyword>
<evidence type="ECO:0000256" key="1">
    <source>
        <dbReference type="SAM" id="SignalP"/>
    </source>
</evidence>
<name>A0ABN2U064_9ACTN</name>
<feature type="signal peptide" evidence="1">
    <location>
        <begin position="1"/>
        <end position="33"/>
    </location>
</feature>